<dbReference type="Proteomes" id="UP001213979">
    <property type="component" value="Unassembled WGS sequence"/>
</dbReference>
<evidence type="ECO:0000313" key="2">
    <source>
        <dbReference type="Proteomes" id="UP001213979"/>
    </source>
</evidence>
<dbReference type="InterPro" id="IPR011059">
    <property type="entry name" value="Metal-dep_hydrolase_composite"/>
</dbReference>
<dbReference type="EMBL" id="JAQOTG010000001">
    <property type="protein sequence ID" value="MDE8562353.1"/>
    <property type="molecule type" value="Genomic_DNA"/>
</dbReference>
<proteinExistence type="predicted"/>
<sequence length="299" mass="34856">MPYIIDQANMIKNGQLQRCSIVVDGNRIDYISQQTKAYRWIRMPVNEFLLTPGYIMLDFSFQTPRSFPEFKEYMQQHFLSKGCTSLLAVCDVLYEQQLPNALQKLRQSLLNSPIDYFIGAKIPFRLLTPSFIRACKRWKVPVLFVELQGEERLEEAPWSWMYEAFVSYPVTLVPYWITQDATKRLQMRWKELLSSYRIPFIPFALQERTPLSLDVLKKIGVYPHKGDVRIGGEVDYNLYARTLLSDSVAETAIVDYDKHIPMITVHNGRIVRAGNHLFFYPGFGKERTIRVPGMFAADF</sequence>
<gene>
    <name evidence="1" type="ORF">PNH38_00490</name>
</gene>
<keyword evidence="2" id="KW-1185">Reference proteome</keyword>
<evidence type="ECO:0000313" key="1">
    <source>
        <dbReference type="EMBL" id="MDE8562353.1"/>
    </source>
</evidence>
<reference evidence="1 2" key="1">
    <citation type="submission" date="2023-01" db="EMBL/GenBank/DDBJ databases">
        <title>Genome-based reclassification of Anoxybacillus geothermalis as a later heterotypic synonym of Anoxybacillus rupiensis.</title>
        <authorList>
            <person name="Inan Bektas K."/>
            <person name="Canakci S."/>
            <person name="Belduz A.A."/>
            <person name="Guler H.H."/>
        </authorList>
    </citation>
    <scope>NUCLEOTIDE SEQUENCE [LARGE SCALE GENOMIC DNA]</scope>
    <source>
        <strain evidence="1 2">DSM 17127</strain>
    </source>
</reference>
<dbReference type="SUPFAM" id="SSF51338">
    <property type="entry name" value="Composite domain of metallo-dependent hydrolases"/>
    <property type="match status" value="1"/>
</dbReference>
<dbReference type="RefSeq" id="WP_080862408.1">
    <property type="nucleotide sequence ID" value="NZ_JAQOTG010000001.1"/>
</dbReference>
<organism evidence="1 2">
    <name type="scientific">Anoxybacteroides rupiense</name>
    <dbReference type="NCBI Taxonomy" id="311460"/>
    <lineage>
        <taxon>Bacteria</taxon>
        <taxon>Bacillati</taxon>
        <taxon>Bacillota</taxon>
        <taxon>Bacilli</taxon>
        <taxon>Bacillales</taxon>
        <taxon>Anoxybacillaceae</taxon>
        <taxon>Anoxybacteroides</taxon>
    </lineage>
</organism>
<comment type="caution">
    <text evidence="1">The sequence shown here is derived from an EMBL/GenBank/DDBJ whole genome shotgun (WGS) entry which is preliminary data.</text>
</comment>
<protein>
    <submittedName>
        <fullName evidence="1">Uncharacterized protein</fullName>
    </submittedName>
</protein>
<name>A0ABT5VZ43_9BACL</name>
<accession>A0ABT5VZ43</accession>